<reference evidence="1 2" key="1">
    <citation type="submission" date="2021-02" db="EMBL/GenBank/DDBJ databases">
        <title>Activity-based single-cell genomes from oceanic crustal fluid captures similar information to metagenomic and metatranscriptomic surveys with orders of magnitude less sampling.</title>
        <authorList>
            <person name="D'Angelo T.S."/>
            <person name="Orcutt B.N."/>
        </authorList>
    </citation>
    <scope>NUCLEOTIDE SEQUENCE [LARGE SCALE GENOMIC DNA]</scope>
    <source>
        <strain evidence="1">AH-315-G07</strain>
    </source>
</reference>
<dbReference type="Proteomes" id="UP000722121">
    <property type="component" value="Unassembled WGS sequence"/>
</dbReference>
<accession>A0ABS3AQR2</accession>
<comment type="caution">
    <text evidence="1">The sequence shown here is derived from an EMBL/GenBank/DDBJ whole genome shotgun (WGS) entry which is preliminary data.</text>
</comment>
<keyword evidence="2" id="KW-1185">Reference proteome</keyword>
<sequence length="534" mass="60388">MKIESPGFKGGIVEGDDDGYFSDGNAGYDSDADECGSYRGRRIKLRVSDKGYEALFSSRRDDNFSSKGSGDFFTKNRKLLNYRTTKGDWTRGVLADLSLEEGLGQLCYVSYSPLESGLEACCHDFGVGGVIVHDTRLEADLDTQCQLKKASRLPLDTICLLDGPLPHWPEQEGSFPSLATLLAIPGTDLLYQWSKELAIFFHSLGVYSFAFLPQSWIAPRRHLWTNEEKVRGFVNKLQEGGVIVFTQEEEMIDGIGHLPFLHAHLAIHSLHIQERPFGWEMNPVLINQDNSGTSQFGGLAGCDLSVLPDDHFADLSRLEDSLFRLMQSKAGFFITPSQKLPALHAALIRLVKNGRVSEQEIWSKVERILLRKEWIKLHEASSPRTTSSLLRDLNKTIYRHAIVLNNPPLLTNDTPSIGYVQVDGEAHTPFYEQIKKEIDLPHHYFPSNLFVHSEAFNNRMRALESYDIIILAHFNMEQHPSSNYSIDRTTETIIKEFIYSDKKVIFALFWDAHLDYGAYQNLSVLLAHEESTQA</sequence>
<evidence type="ECO:0000313" key="2">
    <source>
        <dbReference type="Proteomes" id="UP000722121"/>
    </source>
</evidence>
<organism evidence="1 2">
    <name type="scientific">Simkania negevensis</name>
    <dbReference type="NCBI Taxonomy" id="83561"/>
    <lineage>
        <taxon>Bacteria</taxon>
        <taxon>Pseudomonadati</taxon>
        <taxon>Chlamydiota</taxon>
        <taxon>Chlamydiia</taxon>
        <taxon>Parachlamydiales</taxon>
        <taxon>Simkaniaceae</taxon>
        <taxon>Simkania</taxon>
    </lineage>
</organism>
<proteinExistence type="predicted"/>
<feature type="non-terminal residue" evidence="1">
    <location>
        <position position="534"/>
    </location>
</feature>
<protein>
    <submittedName>
        <fullName evidence="1">Uncharacterized protein</fullName>
    </submittedName>
</protein>
<gene>
    <name evidence="1" type="ORF">JYU14_03190</name>
</gene>
<evidence type="ECO:0000313" key="1">
    <source>
        <dbReference type="EMBL" id="MBN4067068.1"/>
    </source>
</evidence>
<name>A0ABS3AQR2_9BACT</name>
<dbReference type="EMBL" id="JAFITR010000060">
    <property type="protein sequence ID" value="MBN4067068.1"/>
    <property type="molecule type" value="Genomic_DNA"/>
</dbReference>